<keyword evidence="2" id="KW-1185">Reference proteome</keyword>
<sequence>MATYQERSVMDATGDDDAPKQITRCFNTGTFDIYMTKDYDTKKPYPHGITHDLALLYPTAPLRMILGQPRRFLTLLETSNLLYNTPITILAPDSPFKSVVNRNGRTFPARWGGTAGFGFWDSNEVLAGQHDSKKKTTPSKLKK</sequence>
<protein>
    <submittedName>
        <fullName evidence="1">Uncharacterized protein</fullName>
    </submittedName>
</protein>
<proteinExistence type="predicted"/>
<name>A0A3N4HSN9_ASCIM</name>
<gene>
    <name evidence="1" type="ORF">BJ508DRAFT_364899</name>
</gene>
<organism evidence="1 2">
    <name type="scientific">Ascobolus immersus RN42</name>
    <dbReference type="NCBI Taxonomy" id="1160509"/>
    <lineage>
        <taxon>Eukaryota</taxon>
        <taxon>Fungi</taxon>
        <taxon>Dikarya</taxon>
        <taxon>Ascomycota</taxon>
        <taxon>Pezizomycotina</taxon>
        <taxon>Pezizomycetes</taxon>
        <taxon>Pezizales</taxon>
        <taxon>Ascobolaceae</taxon>
        <taxon>Ascobolus</taxon>
    </lineage>
</organism>
<reference evidence="1 2" key="1">
    <citation type="journal article" date="2018" name="Nat. Ecol. Evol.">
        <title>Pezizomycetes genomes reveal the molecular basis of ectomycorrhizal truffle lifestyle.</title>
        <authorList>
            <person name="Murat C."/>
            <person name="Payen T."/>
            <person name="Noel B."/>
            <person name="Kuo A."/>
            <person name="Morin E."/>
            <person name="Chen J."/>
            <person name="Kohler A."/>
            <person name="Krizsan K."/>
            <person name="Balestrini R."/>
            <person name="Da Silva C."/>
            <person name="Montanini B."/>
            <person name="Hainaut M."/>
            <person name="Levati E."/>
            <person name="Barry K.W."/>
            <person name="Belfiori B."/>
            <person name="Cichocki N."/>
            <person name="Clum A."/>
            <person name="Dockter R.B."/>
            <person name="Fauchery L."/>
            <person name="Guy J."/>
            <person name="Iotti M."/>
            <person name="Le Tacon F."/>
            <person name="Lindquist E.A."/>
            <person name="Lipzen A."/>
            <person name="Malagnac F."/>
            <person name="Mello A."/>
            <person name="Molinier V."/>
            <person name="Miyauchi S."/>
            <person name="Poulain J."/>
            <person name="Riccioni C."/>
            <person name="Rubini A."/>
            <person name="Sitrit Y."/>
            <person name="Splivallo R."/>
            <person name="Traeger S."/>
            <person name="Wang M."/>
            <person name="Zifcakova L."/>
            <person name="Wipf D."/>
            <person name="Zambonelli A."/>
            <person name="Paolocci F."/>
            <person name="Nowrousian M."/>
            <person name="Ottonello S."/>
            <person name="Baldrian P."/>
            <person name="Spatafora J.W."/>
            <person name="Henrissat B."/>
            <person name="Nagy L.G."/>
            <person name="Aury J.M."/>
            <person name="Wincker P."/>
            <person name="Grigoriev I.V."/>
            <person name="Bonfante P."/>
            <person name="Martin F.M."/>
        </authorList>
    </citation>
    <scope>NUCLEOTIDE SEQUENCE [LARGE SCALE GENOMIC DNA]</scope>
    <source>
        <strain evidence="1 2">RN42</strain>
    </source>
</reference>
<dbReference type="EMBL" id="ML119739">
    <property type="protein sequence ID" value="RPA76719.1"/>
    <property type="molecule type" value="Genomic_DNA"/>
</dbReference>
<evidence type="ECO:0000313" key="1">
    <source>
        <dbReference type="EMBL" id="RPA76719.1"/>
    </source>
</evidence>
<evidence type="ECO:0000313" key="2">
    <source>
        <dbReference type="Proteomes" id="UP000275078"/>
    </source>
</evidence>
<dbReference type="Proteomes" id="UP000275078">
    <property type="component" value="Unassembled WGS sequence"/>
</dbReference>
<accession>A0A3N4HSN9</accession>
<dbReference type="AlphaFoldDB" id="A0A3N4HSN9"/>